<accession>A0A811KHJ5</accession>
<organism evidence="2 3">
    <name type="scientific">Bursaphelenchus okinawaensis</name>
    <dbReference type="NCBI Taxonomy" id="465554"/>
    <lineage>
        <taxon>Eukaryota</taxon>
        <taxon>Metazoa</taxon>
        <taxon>Ecdysozoa</taxon>
        <taxon>Nematoda</taxon>
        <taxon>Chromadorea</taxon>
        <taxon>Rhabditida</taxon>
        <taxon>Tylenchina</taxon>
        <taxon>Tylenchomorpha</taxon>
        <taxon>Aphelenchoidea</taxon>
        <taxon>Aphelenchoididae</taxon>
        <taxon>Bursaphelenchus</taxon>
    </lineage>
</organism>
<sequence>MNELKLRLGLAAEATWTEVQEAFITRLFELQAEQAEVARLFQLARVEQSSQPTQPSSPQHSDGCPWAPEELRRRFDAATTVAQRKGSRPLCQSLRPEGGRRYMHMRLF</sequence>
<comment type="caution">
    <text evidence="2">The sequence shown here is derived from an EMBL/GenBank/DDBJ whole genome shotgun (WGS) entry which is preliminary data.</text>
</comment>
<feature type="region of interest" description="Disordered" evidence="1">
    <location>
        <begin position="46"/>
        <end position="68"/>
    </location>
</feature>
<dbReference type="Proteomes" id="UP000783686">
    <property type="component" value="Unassembled WGS sequence"/>
</dbReference>
<evidence type="ECO:0000313" key="3">
    <source>
        <dbReference type="Proteomes" id="UP000614601"/>
    </source>
</evidence>
<name>A0A811KHJ5_9BILA</name>
<proteinExistence type="predicted"/>
<dbReference type="EMBL" id="CAJFDH010000003">
    <property type="protein sequence ID" value="CAD5214634.1"/>
    <property type="molecule type" value="Genomic_DNA"/>
</dbReference>
<reference evidence="2" key="1">
    <citation type="submission" date="2020-09" db="EMBL/GenBank/DDBJ databases">
        <authorList>
            <person name="Kikuchi T."/>
        </authorList>
    </citation>
    <scope>NUCLEOTIDE SEQUENCE</scope>
    <source>
        <strain evidence="2">SH1</strain>
    </source>
</reference>
<feature type="compositionally biased region" description="Low complexity" evidence="1">
    <location>
        <begin position="48"/>
        <end position="59"/>
    </location>
</feature>
<keyword evidence="3" id="KW-1185">Reference proteome</keyword>
<gene>
    <name evidence="2" type="ORF">BOKJ2_LOCUS5691</name>
</gene>
<dbReference type="EMBL" id="CAJFCW020000003">
    <property type="protein sequence ID" value="CAG9103034.1"/>
    <property type="molecule type" value="Genomic_DNA"/>
</dbReference>
<evidence type="ECO:0000256" key="1">
    <source>
        <dbReference type="SAM" id="MobiDB-lite"/>
    </source>
</evidence>
<protein>
    <submittedName>
        <fullName evidence="2">Uncharacterized protein</fullName>
    </submittedName>
</protein>
<dbReference type="Proteomes" id="UP000614601">
    <property type="component" value="Unassembled WGS sequence"/>
</dbReference>
<dbReference type="AlphaFoldDB" id="A0A811KHJ5"/>
<evidence type="ECO:0000313" key="2">
    <source>
        <dbReference type="EMBL" id="CAD5214634.1"/>
    </source>
</evidence>